<evidence type="ECO:0000313" key="2">
    <source>
        <dbReference type="EMBL" id="SFK79523.1"/>
    </source>
</evidence>
<feature type="signal peptide" evidence="1">
    <location>
        <begin position="1"/>
        <end position="28"/>
    </location>
</feature>
<comment type="caution">
    <text evidence="2">The sequence shown here is derived from an EMBL/GenBank/DDBJ whole genome shotgun (WGS) entry which is preliminary data.</text>
</comment>
<accession>A0A1I4CFI8</accession>
<dbReference type="RefSeq" id="WP_093521313.1">
    <property type="nucleotide sequence ID" value="NZ_FOSK01000009.1"/>
</dbReference>
<proteinExistence type="predicted"/>
<keyword evidence="3" id="KW-1185">Reference proteome</keyword>
<organism evidence="2 3">
    <name type="scientific">Pseudovibrio ascidiaceicola</name>
    <dbReference type="NCBI Taxonomy" id="285279"/>
    <lineage>
        <taxon>Bacteria</taxon>
        <taxon>Pseudomonadati</taxon>
        <taxon>Pseudomonadota</taxon>
        <taxon>Alphaproteobacteria</taxon>
        <taxon>Hyphomicrobiales</taxon>
        <taxon>Stappiaceae</taxon>
        <taxon>Pseudovibrio</taxon>
    </lineage>
</organism>
<evidence type="ECO:0000256" key="1">
    <source>
        <dbReference type="SAM" id="SignalP"/>
    </source>
</evidence>
<feature type="chain" id="PRO_5045821296" description="Allene oxide cyclase barrel-like domain-containing protein" evidence="1">
    <location>
        <begin position="29"/>
        <end position="170"/>
    </location>
</feature>
<dbReference type="Proteomes" id="UP000199598">
    <property type="component" value="Unassembled WGS sequence"/>
</dbReference>
<gene>
    <name evidence="2" type="ORF">SAMN04488518_109108</name>
</gene>
<reference evidence="2 3" key="1">
    <citation type="submission" date="2016-10" db="EMBL/GenBank/DDBJ databases">
        <authorList>
            <person name="Varghese N."/>
            <person name="Submissions S."/>
        </authorList>
    </citation>
    <scope>NUCLEOTIDE SEQUENCE [LARGE SCALE GENOMIC DNA]</scope>
    <source>
        <strain evidence="2 3">DSM 16392</strain>
    </source>
</reference>
<keyword evidence="1" id="KW-0732">Signal</keyword>
<evidence type="ECO:0008006" key="4">
    <source>
        <dbReference type="Google" id="ProtNLM"/>
    </source>
</evidence>
<sequence length="170" mass="17993">MLPLAKRTVVLGTVFATAFAATALSANAAQVNARAASFSHTGQLATFGLYNNAIVTDQLNLKRINADYIFLSDNSEDPFDYVSGSCFGGAVVKNMQVQGGGVCSLKDKNGTPFALSYEITTVKNGTYSGNWAILGGDQKWDTAKGSGTWSRMALPNKSMSVTTLQGEVTF</sequence>
<evidence type="ECO:0000313" key="3">
    <source>
        <dbReference type="Proteomes" id="UP000199598"/>
    </source>
</evidence>
<protein>
    <recommendedName>
        <fullName evidence="4">Allene oxide cyclase barrel-like domain-containing protein</fullName>
    </recommendedName>
</protein>
<name>A0A1I4CFI8_9HYPH</name>
<dbReference type="EMBL" id="FOSK01000009">
    <property type="protein sequence ID" value="SFK79523.1"/>
    <property type="molecule type" value="Genomic_DNA"/>
</dbReference>